<dbReference type="Gene3D" id="3.40.50.300">
    <property type="entry name" value="P-loop containing nucleotide triphosphate hydrolases"/>
    <property type="match status" value="2"/>
</dbReference>
<evidence type="ECO:0000259" key="13">
    <source>
        <dbReference type="PROSITE" id="PS50893"/>
    </source>
</evidence>
<dbReference type="FunFam" id="1.10.3560.10:FF:000001">
    <property type="entry name" value="Protein PBDC1 homolog"/>
    <property type="match status" value="1"/>
</dbReference>
<reference evidence="15" key="1">
    <citation type="submission" date="2019-07" db="EMBL/GenBank/DDBJ databases">
        <title>Hyphodiscus hymeniophilus genome sequencing and assembly.</title>
        <authorList>
            <person name="Kramer G."/>
            <person name="Nodwell J."/>
        </authorList>
    </citation>
    <scope>NUCLEOTIDE SEQUENCE</scope>
    <source>
        <strain evidence="15">ATCC 34498</strain>
    </source>
</reference>
<keyword evidence="8 12" id="KW-1133">Transmembrane helix</keyword>
<dbReference type="InterPro" id="IPR023139">
    <property type="entry name" value="PBDC1-like_dom_sf"/>
</dbReference>
<organism evidence="15 16">
    <name type="scientific">Hyphodiscus hymeniophilus</name>
    <dbReference type="NCBI Taxonomy" id="353542"/>
    <lineage>
        <taxon>Eukaryota</taxon>
        <taxon>Fungi</taxon>
        <taxon>Dikarya</taxon>
        <taxon>Ascomycota</taxon>
        <taxon>Pezizomycotina</taxon>
        <taxon>Leotiomycetes</taxon>
        <taxon>Helotiales</taxon>
        <taxon>Hyphodiscaceae</taxon>
        <taxon>Hyphodiscus</taxon>
    </lineage>
</organism>
<dbReference type="CDD" id="cd18577">
    <property type="entry name" value="ABC_6TM_Pgp_ABCB1_D1_like"/>
    <property type="match status" value="1"/>
</dbReference>
<dbReference type="SUPFAM" id="SSF90123">
    <property type="entry name" value="ABC transporter transmembrane region"/>
    <property type="match status" value="2"/>
</dbReference>
<dbReference type="Pfam" id="PF00005">
    <property type="entry name" value="ABC_tran"/>
    <property type="match status" value="2"/>
</dbReference>
<dbReference type="Proteomes" id="UP000785200">
    <property type="component" value="Unassembled WGS sequence"/>
</dbReference>
<feature type="transmembrane region" description="Helical" evidence="12">
    <location>
        <begin position="264"/>
        <end position="292"/>
    </location>
</feature>
<protein>
    <recommendedName>
        <fullName evidence="11">Protein PBDC1 homolog</fullName>
    </recommendedName>
</protein>
<dbReference type="OrthoDB" id="6500128at2759"/>
<feature type="transmembrane region" description="Helical" evidence="12">
    <location>
        <begin position="1105"/>
        <end position="1128"/>
    </location>
</feature>
<evidence type="ECO:0000313" key="16">
    <source>
        <dbReference type="Proteomes" id="UP000785200"/>
    </source>
</evidence>
<comment type="subcellular location">
    <subcellularLocation>
        <location evidence="2">Cytoplasm</location>
    </subcellularLocation>
    <subcellularLocation>
        <location evidence="1">Membrane</location>
        <topology evidence="1">Multi-pass membrane protein</topology>
    </subcellularLocation>
</comment>
<dbReference type="GO" id="GO:0016887">
    <property type="term" value="F:ATP hydrolysis activity"/>
    <property type="evidence" value="ECO:0007669"/>
    <property type="project" value="InterPro"/>
</dbReference>
<dbReference type="PROSITE" id="PS50929">
    <property type="entry name" value="ABC_TM1F"/>
    <property type="match status" value="2"/>
</dbReference>
<dbReference type="InterPro" id="IPR011527">
    <property type="entry name" value="ABC1_TM_dom"/>
</dbReference>
<dbReference type="InterPro" id="IPR003593">
    <property type="entry name" value="AAA+_ATPase"/>
</dbReference>
<dbReference type="PANTHER" id="PTHR43394:SF15">
    <property type="entry name" value="ALPHA-FACTOR-TRANSPORTING ATPASE"/>
    <property type="match status" value="1"/>
</dbReference>
<evidence type="ECO:0000313" key="15">
    <source>
        <dbReference type="EMBL" id="KAG0645490.1"/>
    </source>
</evidence>
<feature type="transmembrane region" description="Helical" evidence="12">
    <location>
        <begin position="990"/>
        <end position="1012"/>
    </location>
</feature>
<dbReference type="Pfam" id="PF00664">
    <property type="entry name" value="ABC_membrane"/>
    <property type="match status" value="2"/>
</dbReference>
<feature type="transmembrane region" description="Helical" evidence="12">
    <location>
        <begin position="345"/>
        <end position="365"/>
    </location>
</feature>
<keyword evidence="3" id="KW-0813">Transport</keyword>
<comment type="caution">
    <text evidence="15">The sequence shown here is derived from an EMBL/GenBank/DDBJ whole genome shotgun (WGS) entry which is preliminary data.</text>
</comment>
<evidence type="ECO:0000256" key="4">
    <source>
        <dbReference type="ARBA" id="ARBA00022490"/>
    </source>
</evidence>
<evidence type="ECO:0000256" key="3">
    <source>
        <dbReference type="ARBA" id="ARBA00022448"/>
    </source>
</evidence>
<dbReference type="InterPro" id="IPR003439">
    <property type="entry name" value="ABC_transporter-like_ATP-bd"/>
</dbReference>
<evidence type="ECO:0000259" key="14">
    <source>
        <dbReference type="PROSITE" id="PS50929"/>
    </source>
</evidence>
<dbReference type="PROSITE" id="PS50893">
    <property type="entry name" value="ABC_TRANSPORTER_2"/>
    <property type="match status" value="2"/>
</dbReference>
<dbReference type="Gene3D" id="1.10.3560.10">
    <property type="entry name" value="yst0336 like domain"/>
    <property type="match status" value="1"/>
</dbReference>
<dbReference type="InterPro" id="IPR036640">
    <property type="entry name" value="ABC1_TM_sf"/>
</dbReference>
<keyword evidence="4" id="KW-0963">Cytoplasm</keyword>
<evidence type="ECO:0000256" key="11">
    <source>
        <dbReference type="ARBA" id="ARBA00069779"/>
    </source>
</evidence>
<feature type="transmembrane region" description="Helical" evidence="12">
    <location>
        <begin position="451"/>
        <end position="473"/>
    </location>
</feature>
<dbReference type="GO" id="GO:0015421">
    <property type="term" value="F:ABC-type oligopeptide transporter activity"/>
    <property type="evidence" value="ECO:0007669"/>
    <property type="project" value="TreeGrafter"/>
</dbReference>
<dbReference type="GO" id="GO:0005743">
    <property type="term" value="C:mitochondrial inner membrane"/>
    <property type="evidence" value="ECO:0007669"/>
    <property type="project" value="TreeGrafter"/>
</dbReference>
<dbReference type="SMART" id="SM00382">
    <property type="entry name" value="AAA"/>
    <property type="match status" value="2"/>
</dbReference>
<name>A0A9P6SMV1_9HELO</name>
<dbReference type="PROSITE" id="PS00211">
    <property type="entry name" value="ABC_TRANSPORTER_1"/>
    <property type="match status" value="1"/>
</dbReference>
<gene>
    <name evidence="15" type="ORF">D0Z07_8531</name>
</gene>
<dbReference type="InterPro" id="IPR017871">
    <property type="entry name" value="ABC_transporter-like_CS"/>
</dbReference>
<evidence type="ECO:0000256" key="8">
    <source>
        <dbReference type="ARBA" id="ARBA00022989"/>
    </source>
</evidence>
<keyword evidence="16" id="KW-1185">Reference proteome</keyword>
<dbReference type="CDD" id="cd18578">
    <property type="entry name" value="ABC_6TM_Pgp_ABCB1_D2_like"/>
    <property type="match status" value="1"/>
</dbReference>
<keyword evidence="6" id="KW-0547">Nucleotide-binding</keyword>
<feature type="transmembrane region" description="Helical" evidence="12">
    <location>
        <begin position="1134"/>
        <end position="1152"/>
    </location>
</feature>
<feature type="domain" description="ABC transmembrane type-1" evidence="14">
    <location>
        <begin position="222"/>
        <end position="511"/>
    </location>
</feature>
<evidence type="ECO:0000256" key="12">
    <source>
        <dbReference type="SAM" id="Phobius"/>
    </source>
</evidence>
<feature type="domain" description="ABC transporter" evidence="13">
    <location>
        <begin position="1311"/>
        <end position="1560"/>
    </location>
</feature>
<feature type="domain" description="ABC transmembrane type-1" evidence="14">
    <location>
        <begin position="992"/>
        <end position="1277"/>
    </location>
</feature>
<dbReference type="FunFam" id="3.40.50.300:FF:000604">
    <property type="entry name" value="ABC transporter B family member 28"/>
    <property type="match status" value="1"/>
</dbReference>
<proteinExistence type="inferred from homology"/>
<dbReference type="InterPro" id="IPR039421">
    <property type="entry name" value="Type_1_exporter"/>
</dbReference>
<dbReference type="EMBL" id="VNKQ01000018">
    <property type="protein sequence ID" value="KAG0645490.1"/>
    <property type="molecule type" value="Genomic_DNA"/>
</dbReference>
<keyword evidence="7" id="KW-0067">ATP-binding</keyword>
<dbReference type="Pfam" id="PF04669">
    <property type="entry name" value="PBDC1"/>
    <property type="match status" value="1"/>
</dbReference>
<evidence type="ECO:0000256" key="7">
    <source>
        <dbReference type="ARBA" id="ARBA00022840"/>
    </source>
</evidence>
<dbReference type="SUPFAM" id="SSF52540">
    <property type="entry name" value="P-loop containing nucleoside triphosphate hydrolases"/>
    <property type="match status" value="2"/>
</dbReference>
<evidence type="ECO:0000256" key="10">
    <source>
        <dbReference type="ARBA" id="ARBA00061201"/>
    </source>
</evidence>
<evidence type="ECO:0000256" key="5">
    <source>
        <dbReference type="ARBA" id="ARBA00022692"/>
    </source>
</evidence>
<dbReference type="PANTHER" id="PTHR43394">
    <property type="entry name" value="ATP-DEPENDENT PERMEASE MDL1, MITOCHONDRIAL"/>
    <property type="match status" value="1"/>
</dbReference>
<comment type="similarity">
    <text evidence="10">Belongs to the PBDC1 family.</text>
</comment>
<sequence>MSVAAPANFNPEEADNLEDIEKQFAVKVVQHMSTYWAILEKVRGSTLKLTKMDDDIFEHLKTDFPDFDPAKTIDEDEMKSKTGKERWRKFLMAYEKKVDDYNFGTMLRANPKWEYGQDETIFVPRMQFYAIEIARNRNGLNDWIYENNQKEQADAKAKAGAPYGLEDKDWNSPIPDRFSDSQAALFKMQEPVQDVSPSERKASWRSLFAFTTRQHSGVASSAIVASIFAGLIRPTSAIIFGQLFNALTDFGAGKVDSQGLLHRISTWSLALTALGIATWIFEWVFFSLWMVFGELQAKSVREQMFSGLLEKNIEWYDLREDGIASLLSRIETQVRELQLSVSQPLGFFFLEMTAILASIGTALFFSWKLALVILATFPLAAGLFAFISRGIGPAIERQKRELSKASKHANNAVAAINTVKAFNGENQEVWQYYSAARAITRYYLIQARANALQFGVIKFSAVALFVTGFWYGLSLVEHGLGVGHVLTTFMSCAYAMQAVEVVLPQFLVLAKGMSAGETLKSIMAEMQKGRTTSDEESDLRPVAGPGDIEINNVSFAYPSNPKQNVLNNATFFFPTGETTFLVGKSGSGKSTIGNLLMKFYEAQSGEITIDNQPIQSLNTAWLRQNITLVQQQAVLFNDTISRNIAFGAREFTTQTQIRLAARDACIERTIDEMPMGFDTLVGPKYRALSGGQGQRVAIARARLRNVPILILDESTSALDQTSRMEVMDRIRMWRKGKTTIIITHDVSQILGSDYVYVLQNAKVVQEGYCKALAAKDHGTFAQFVQVAKSNGVSSSSPVEVDPNGPPLNQTELPKAHIQDIHSHWDSITNMISMHDTLSTKKSPSMYPSGPRASWGSVMIAQTNALLAEQRWSGEVIPESPTKDSPRKSFMPFMSPIAYPQIPPPAARPSTHNDYLRATPTLGEHFSPLQGTSLATKEERAKELEVYLKAKARGENHPDMEVNDSLDQKPASLAMIFRSVLPALAWNEKVLLFWGLLASVIVGAATPVFSWVFTQLLQTFYVVENRSHLGEKWALCMLGVAMIDGSACYCSHYFLEKSGQAWINSLRVESLRRILAQPKSWFDLERNTPSRLTECLDRDAEEMRNLLGRFIGLGITIITMLSVTILWAFAVEWKLTLVALASAPFMYAFTRTYHWSSAKSERKTDQACAITSGVFEETFSNIRVVRALTLENHFARKHDKAIAEGYKIGRTRAIVSGCMFGILDSPIYWIVALVFYYGAVLVTSSDVSVTKIFVVVNLLILGTGNAIGMFALIPQLNSSRTTATQVLRLVNLPLDKSHESQGNRRIADPIPIKLDNLSFTYPSRPHTKTLDSISLSITPGSCTAIVGPSGSGKSTVASLLLGLYPPDPLPGLYSPSTLTFAGKSISSCNIHNIRSHMSIVPQAPLIFPTTVFANIAYGLSETSPYSNFICVEQAATDAGIHDFISSLENGYSTLIGEGGMGLSGGQAQRIAIARALVRKPKLLILDEATSALDVESAEGIRDTVGNLRGKEGMAVLIISHNVDMMRIADQVIMVEDGKVVERGGFEELRARGGAFESLITGEARRDVKPESKRVALCVDEETLMTPVKPRLKSDLFGLAKKDL</sequence>
<dbReference type="GO" id="GO:0005524">
    <property type="term" value="F:ATP binding"/>
    <property type="evidence" value="ECO:0007669"/>
    <property type="project" value="UniProtKB-KW"/>
</dbReference>
<dbReference type="InterPro" id="IPR027417">
    <property type="entry name" value="P-loop_NTPase"/>
</dbReference>
<evidence type="ECO:0000256" key="1">
    <source>
        <dbReference type="ARBA" id="ARBA00004141"/>
    </source>
</evidence>
<evidence type="ECO:0000256" key="6">
    <source>
        <dbReference type="ARBA" id="ARBA00022741"/>
    </source>
</evidence>
<keyword evidence="5 12" id="KW-0812">Transmembrane</keyword>
<evidence type="ECO:0000256" key="9">
    <source>
        <dbReference type="ARBA" id="ARBA00023136"/>
    </source>
</evidence>
<accession>A0A9P6SMV1</accession>
<dbReference type="GO" id="GO:0090374">
    <property type="term" value="P:oligopeptide export from mitochondrion"/>
    <property type="evidence" value="ECO:0007669"/>
    <property type="project" value="TreeGrafter"/>
</dbReference>
<feature type="domain" description="ABC transporter" evidence="13">
    <location>
        <begin position="548"/>
        <end position="785"/>
    </location>
</feature>
<feature type="transmembrane region" description="Helical" evidence="12">
    <location>
        <begin position="371"/>
        <end position="391"/>
    </location>
</feature>
<feature type="transmembrane region" description="Helical" evidence="12">
    <location>
        <begin position="222"/>
        <end position="244"/>
    </location>
</feature>
<keyword evidence="9 12" id="KW-0472">Membrane</keyword>
<feature type="transmembrane region" description="Helical" evidence="12">
    <location>
        <begin position="1213"/>
        <end position="1239"/>
    </location>
</feature>
<dbReference type="FunFam" id="3.40.50.300:FF:001471">
    <property type="entry name" value="P-loop containing nucleoside triphosphate hydrolase protein"/>
    <property type="match status" value="1"/>
</dbReference>
<feature type="transmembrane region" description="Helical" evidence="12">
    <location>
        <begin position="1251"/>
        <end position="1272"/>
    </location>
</feature>
<evidence type="ECO:0000256" key="2">
    <source>
        <dbReference type="ARBA" id="ARBA00004496"/>
    </source>
</evidence>
<dbReference type="Gene3D" id="1.20.1560.10">
    <property type="entry name" value="ABC transporter type 1, transmembrane domain"/>
    <property type="match status" value="2"/>
</dbReference>
<dbReference type="InterPro" id="IPR021148">
    <property type="entry name" value="Polysacc_synth_dom"/>
</dbReference>